<dbReference type="OrthoDB" id="9803995at2"/>
<dbReference type="CDD" id="cd00947">
    <property type="entry name" value="TBP_aldolase_IIB"/>
    <property type="match status" value="1"/>
</dbReference>
<keyword evidence="3" id="KW-0862">Zinc</keyword>
<dbReference type="GO" id="GO:0008270">
    <property type="term" value="F:zinc ion binding"/>
    <property type="evidence" value="ECO:0007669"/>
    <property type="project" value="InterPro"/>
</dbReference>
<dbReference type="PANTHER" id="PTHR30304:SF0">
    <property type="entry name" value="D-TAGATOSE-1,6-BISPHOSPHATE ALDOLASE SUBUNIT GATY-RELATED"/>
    <property type="match status" value="1"/>
</dbReference>
<dbReference type="NCBIfam" id="TIGR00167">
    <property type="entry name" value="cbbA"/>
    <property type="match status" value="1"/>
</dbReference>
<protein>
    <submittedName>
        <fullName evidence="4">Ketose-bisphosphate aldolase</fullName>
        <ecNumber evidence="4">4.1.2.40</ecNumber>
    </submittedName>
</protein>
<feature type="binding site" evidence="3">
    <location>
        <position position="207"/>
    </location>
    <ligand>
        <name>Zn(2+)</name>
        <dbReference type="ChEBI" id="CHEBI:29105"/>
        <label>1</label>
        <note>catalytic</note>
    </ligand>
</feature>
<gene>
    <name evidence="4" type="ordered locus">Thit_0266</name>
</gene>
<dbReference type="KEGG" id="tit:Thit_0266"/>
<dbReference type="eggNOG" id="COG0191">
    <property type="taxonomic scope" value="Bacteria"/>
</dbReference>
<dbReference type="InterPro" id="IPR000771">
    <property type="entry name" value="FBA_II"/>
</dbReference>
<evidence type="ECO:0000313" key="5">
    <source>
        <dbReference type="Proteomes" id="UP000001552"/>
    </source>
</evidence>
<dbReference type="Pfam" id="PF01116">
    <property type="entry name" value="F_bP_aldolase"/>
    <property type="match status" value="1"/>
</dbReference>
<dbReference type="InterPro" id="IPR050246">
    <property type="entry name" value="Class_II_FBP_aldolase"/>
</dbReference>
<feature type="active site" description="Proton donor" evidence="1">
    <location>
        <position position="81"/>
    </location>
</feature>
<dbReference type="PROSITE" id="PS00602">
    <property type="entry name" value="ALDOLASE_CLASS_II_1"/>
    <property type="match status" value="1"/>
</dbReference>
<sequence length="283" mass="30622">MYVTLKEILKNTRRDKFAVGAFNIHCLEMVPSMIEAAKAKNSPIILQVSPTTCKYIGASLLSAVVKELAKETDINVTLHLDHAKDFNTIKEAVDNGFSSVMIDASALPLEENIKKTKEVVKYAAQHGVSVEAELGTIGGTEEGVALNNGKIKYTRPQDAVKFIEATGIDALAIAIGTSHGQYKSKAKLRFDILKDIYNVTNIPLVLHGGTGVSEEDLKKCISAGISKVNIGTELNIAWVTAAKESFGKAKVNDSCRDLLIPANYAVQKVIEHKIDVLGSSNRK</sequence>
<dbReference type="InterPro" id="IPR013785">
    <property type="entry name" value="Aldolase_TIM"/>
</dbReference>
<feature type="binding site" evidence="3">
    <location>
        <position position="82"/>
    </location>
    <ligand>
        <name>Zn(2+)</name>
        <dbReference type="ChEBI" id="CHEBI:29105"/>
        <label>1</label>
        <note>catalytic</note>
    </ligand>
</feature>
<dbReference type="Proteomes" id="UP000001552">
    <property type="component" value="Chromosome"/>
</dbReference>
<organism evidence="4 5">
    <name type="scientific">Thermoanaerobacter italicus (strain DSM 9252 / Ab9)</name>
    <dbReference type="NCBI Taxonomy" id="580331"/>
    <lineage>
        <taxon>Bacteria</taxon>
        <taxon>Bacillati</taxon>
        <taxon>Bacillota</taxon>
        <taxon>Clostridia</taxon>
        <taxon>Thermoanaerobacterales</taxon>
        <taxon>Thermoanaerobacteraceae</taxon>
        <taxon>Thermoanaerobacter</taxon>
    </lineage>
</organism>
<keyword evidence="3" id="KW-0479">Metal-binding</keyword>
<feature type="binding site" evidence="3">
    <location>
        <position position="179"/>
    </location>
    <ligand>
        <name>Zn(2+)</name>
        <dbReference type="ChEBI" id="CHEBI:29105"/>
        <label>1</label>
        <note>catalytic</note>
    </ligand>
</feature>
<feature type="binding site" evidence="3">
    <location>
        <position position="103"/>
    </location>
    <ligand>
        <name>Zn(2+)</name>
        <dbReference type="ChEBI" id="CHEBI:29105"/>
        <label>2</label>
    </ligand>
</feature>
<feature type="binding site" evidence="2">
    <location>
        <position position="180"/>
    </location>
    <ligand>
        <name>dihydroxyacetone phosphate</name>
        <dbReference type="ChEBI" id="CHEBI:57642"/>
    </ligand>
</feature>
<dbReference type="GO" id="GO:0009025">
    <property type="term" value="F:tagatose-bisphosphate aldolase activity"/>
    <property type="evidence" value="ECO:0007669"/>
    <property type="project" value="UniProtKB-EC"/>
</dbReference>
<dbReference type="PIRSF" id="PIRSF001359">
    <property type="entry name" value="F_bP_aldolase_II"/>
    <property type="match status" value="1"/>
</dbReference>
<keyword evidence="5" id="KW-1185">Reference proteome</keyword>
<dbReference type="SUPFAM" id="SSF51569">
    <property type="entry name" value="Aldolase"/>
    <property type="match status" value="1"/>
</dbReference>
<dbReference type="PANTHER" id="PTHR30304">
    <property type="entry name" value="D-TAGATOSE-1,6-BISPHOSPHATE ALDOLASE"/>
    <property type="match status" value="1"/>
</dbReference>
<dbReference type="RefSeq" id="WP_012994421.1">
    <property type="nucleotide sequence ID" value="NC_013921.1"/>
</dbReference>
<name>D3T657_THEIA</name>
<feature type="binding site" evidence="2">
    <location>
        <begin position="208"/>
        <end position="210"/>
    </location>
    <ligand>
        <name>dihydroxyacetone phosphate</name>
        <dbReference type="ChEBI" id="CHEBI:57642"/>
    </ligand>
</feature>
<keyword evidence="4" id="KW-0456">Lyase</keyword>
<feature type="binding site" evidence="3">
    <location>
        <position position="133"/>
    </location>
    <ligand>
        <name>Zn(2+)</name>
        <dbReference type="ChEBI" id="CHEBI:29105"/>
        <label>2</label>
    </ligand>
</feature>
<proteinExistence type="predicted"/>
<dbReference type="EMBL" id="CP001936">
    <property type="protein sequence ID" value="ADD01588.1"/>
    <property type="molecule type" value="Genomic_DNA"/>
</dbReference>
<dbReference type="HOGENOM" id="CLU_040088_0_1_9"/>
<evidence type="ECO:0000256" key="2">
    <source>
        <dbReference type="PIRSR" id="PIRSR001359-2"/>
    </source>
</evidence>
<dbReference type="Gene3D" id="3.20.20.70">
    <property type="entry name" value="Aldolase class I"/>
    <property type="match status" value="1"/>
</dbReference>
<evidence type="ECO:0000313" key="4">
    <source>
        <dbReference type="EMBL" id="ADD01588.1"/>
    </source>
</evidence>
<evidence type="ECO:0000256" key="3">
    <source>
        <dbReference type="PIRSR" id="PIRSR001359-3"/>
    </source>
</evidence>
<feature type="binding site" evidence="2">
    <location>
        <begin position="229"/>
        <end position="232"/>
    </location>
    <ligand>
        <name>dihydroxyacetone phosphate</name>
        <dbReference type="ChEBI" id="CHEBI:57642"/>
    </ligand>
</feature>
<dbReference type="GO" id="GO:0005975">
    <property type="term" value="P:carbohydrate metabolic process"/>
    <property type="evidence" value="ECO:0007669"/>
    <property type="project" value="InterPro"/>
</dbReference>
<dbReference type="EC" id="4.1.2.40" evidence="4"/>
<dbReference type="PROSITE" id="PS00806">
    <property type="entry name" value="ALDOLASE_CLASS_II_2"/>
    <property type="match status" value="1"/>
</dbReference>
<evidence type="ECO:0000256" key="1">
    <source>
        <dbReference type="PIRSR" id="PIRSR001359-1"/>
    </source>
</evidence>
<accession>D3T657</accession>
<reference evidence="4" key="1">
    <citation type="submission" date="2010-02" db="EMBL/GenBank/DDBJ databases">
        <title>Complete sequence of Thermoanaerobacter italicus Ab9.</title>
        <authorList>
            <consortium name="US DOE Joint Genome Institute"/>
            <person name="Lucas S."/>
            <person name="Copeland A."/>
            <person name="Lapidus A."/>
            <person name="Cheng J.-F."/>
            <person name="Bruce D."/>
            <person name="Goodwin L."/>
            <person name="Pitluck S."/>
            <person name="Chertkov O."/>
            <person name="Detter J.C."/>
            <person name="Han C."/>
            <person name="Tapia R."/>
            <person name="Land M."/>
            <person name="Hauser L."/>
            <person name="Kyrpides N."/>
            <person name="Mikhailova N."/>
            <person name="Hemme C.L."/>
            <person name="Woyke T."/>
        </authorList>
    </citation>
    <scope>NUCLEOTIDE SEQUENCE [LARGE SCALE GENOMIC DNA]</scope>
    <source>
        <strain evidence="4">Ab9</strain>
    </source>
</reference>
<dbReference type="AlphaFoldDB" id="D3T657"/>
<comment type="cofactor">
    <cofactor evidence="3">
        <name>Zn(2+)</name>
        <dbReference type="ChEBI" id="CHEBI:29105"/>
    </cofactor>
    <text evidence="3">Binds 2 Zn(2+) ions per subunit. One is catalytic and the other provides a structural contribution.</text>
</comment>